<feature type="domain" description="Methyltransferase small" evidence="6">
    <location>
        <begin position="108"/>
        <end position="198"/>
    </location>
</feature>
<dbReference type="GO" id="GO:0005739">
    <property type="term" value="C:mitochondrion"/>
    <property type="evidence" value="ECO:0007669"/>
    <property type="project" value="TreeGrafter"/>
</dbReference>
<evidence type="ECO:0000256" key="2">
    <source>
        <dbReference type="ARBA" id="ARBA00022603"/>
    </source>
</evidence>
<comment type="caution">
    <text evidence="7">The sequence shown here is derived from an EMBL/GenBank/DDBJ whole genome shotgun (WGS) entry which is preliminary data.</text>
</comment>
<name>A0A0J9XHL7_GEOCN</name>
<gene>
    <name evidence="7" type="ORF">BN980_GECA17s00560g</name>
</gene>
<accession>A0A0J9XHL7</accession>
<dbReference type="PANTHER" id="PTHR18895:SF74">
    <property type="entry name" value="MTRF1L RELEASE FACTOR GLUTAMINE METHYLTRANSFERASE"/>
    <property type="match status" value="1"/>
</dbReference>
<evidence type="ECO:0000313" key="8">
    <source>
        <dbReference type="Proteomes" id="UP000242525"/>
    </source>
</evidence>
<dbReference type="InterPro" id="IPR050320">
    <property type="entry name" value="N5-glutamine_MTase"/>
</dbReference>
<dbReference type="Gene3D" id="3.40.50.150">
    <property type="entry name" value="Vaccinia Virus protein VP39"/>
    <property type="match status" value="1"/>
</dbReference>
<evidence type="ECO:0000313" key="7">
    <source>
        <dbReference type="EMBL" id="CDO56821.1"/>
    </source>
</evidence>
<dbReference type="OrthoDB" id="269872at2759"/>
<dbReference type="SUPFAM" id="SSF53335">
    <property type="entry name" value="S-adenosyl-L-methionine-dependent methyltransferases"/>
    <property type="match status" value="1"/>
</dbReference>
<keyword evidence="4" id="KW-0949">S-adenosyl-L-methionine</keyword>
<dbReference type="GO" id="GO:0102559">
    <property type="term" value="F:peptide chain release factor N(5)-glutamine methyltransferase activity"/>
    <property type="evidence" value="ECO:0007669"/>
    <property type="project" value="UniProtKB-EC"/>
</dbReference>
<dbReference type="InterPro" id="IPR007848">
    <property type="entry name" value="Small_mtfrase_dom"/>
</dbReference>
<dbReference type="CDD" id="cd02440">
    <property type="entry name" value="AdoMet_MTases"/>
    <property type="match status" value="1"/>
</dbReference>
<organism evidence="7 8">
    <name type="scientific">Geotrichum candidum</name>
    <name type="common">Oospora lactis</name>
    <name type="synonym">Dipodascus geotrichum</name>
    <dbReference type="NCBI Taxonomy" id="1173061"/>
    <lineage>
        <taxon>Eukaryota</taxon>
        <taxon>Fungi</taxon>
        <taxon>Dikarya</taxon>
        <taxon>Ascomycota</taxon>
        <taxon>Saccharomycotina</taxon>
        <taxon>Dipodascomycetes</taxon>
        <taxon>Dipodascales</taxon>
        <taxon>Dipodascaceae</taxon>
        <taxon>Geotrichum</taxon>
    </lineage>
</organism>
<dbReference type="PANTHER" id="PTHR18895">
    <property type="entry name" value="HEMK METHYLTRANSFERASE"/>
    <property type="match status" value="1"/>
</dbReference>
<keyword evidence="2 7" id="KW-0489">Methyltransferase</keyword>
<keyword evidence="3" id="KW-0808">Transferase</keyword>
<reference evidence="7" key="1">
    <citation type="submission" date="2014-03" db="EMBL/GenBank/DDBJ databases">
        <authorList>
            <person name="Casaregola S."/>
        </authorList>
    </citation>
    <scope>NUCLEOTIDE SEQUENCE [LARGE SCALE GENOMIC DNA]</scope>
    <source>
        <strain evidence="7">CLIB 918</strain>
    </source>
</reference>
<proteinExistence type="predicted"/>
<evidence type="ECO:0000256" key="5">
    <source>
        <dbReference type="ARBA" id="ARBA00048391"/>
    </source>
</evidence>
<keyword evidence="8" id="KW-1185">Reference proteome</keyword>
<dbReference type="EMBL" id="CCBN010000017">
    <property type="protein sequence ID" value="CDO56821.1"/>
    <property type="molecule type" value="Genomic_DNA"/>
</dbReference>
<evidence type="ECO:0000256" key="1">
    <source>
        <dbReference type="ARBA" id="ARBA00012771"/>
    </source>
</evidence>
<dbReference type="AlphaFoldDB" id="A0A0J9XHL7"/>
<dbReference type="InterPro" id="IPR029063">
    <property type="entry name" value="SAM-dependent_MTases_sf"/>
</dbReference>
<dbReference type="Pfam" id="PF05175">
    <property type="entry name" value="MTS"/>
    <property type="match status" value="1"/>
</dbReference>
<sequence>MPRIPTTLFQQARRINKLLPLVLKGTHGDIEAAQNELRWMAQEFKTPEQLRQACLKRSKNYPLQYILGSQPFERLDVLCQPGVLIPRWETEEWTLKLARVLRDGKADQGLKVLDLCTGTGCIPLLLSAFLKKSDFWAVDISDTALSLVEKNLKHNELELRLKESGNSFTICKSDVLAENLAESLPKTVDLITANPPYIPTYYNFDSLVERSVRLYEPKLALIGDKEFYTAIFRHACNLNAKGLILEVGDQDQINHTHGLAIQFNKSNPDSDNNWSCGAMHDSNGKPRIAILWKPSWSFLESITN</sequence>
<dbReference type="NCBIfam" id="TIGR00536">
    <property type="entry name" value="hemK_fam"/>
    <property type="match status" value="1"/>
</dbReference>
<evidence type="ECO:0000256" key="4">
    <source>
        <dbReference type="ARBA" id="ARBA00022691"/>
    </source>
</evidence>
<evidence type="ECO:0000259" key="6">
    <source>
        <dbReference type="Pfam" id="PF05175"/>
    </source>
</evidence>
<dbReference type="GO" id="GO:0032259">
    <property type="term" value="P:methylation"/>
    <property type="evidence" value="ECO:0007669"/>
    <property type="project" value="UniProtKB-KW"/>
</dbReference>
<comment type="catalytic activity">
    <reaction evidence="5">
        <text>L-glutaminyl-[peptide chain release factor] + S-adenosyl-L-methionine = N(5)-methyl-L-glutaminyl-[peptide chain release factor] + S-adenosyl-L-homocysteine + H(+)</text>
        <dbReference type="Rhea" id="RHEA:42896"/>
        <dbReference type="Rhea" id="RHEA-COMP:10271"/>
        <dbReference type="Rhea" id="RHEA-COMP:10272"/>
        <dbReference type="ChEBI" id="CHEBI:15378"/>
        <dbReference type="ChEBI" id="CHEBI:30011"/>
        <dbReference type="ChEBI" id="CHEBI:57856"/>
        <dbReference type="ChEBI" id="CHEBI:59789"/>
        <dbReference type="ChEBI" id="CHEBI:61891"/>
        <dbReference type="EC" id="2.1.1.297"/>
    </reaction>
</comment>
<evidence type="ECO:0000256" key="3">
    <source>
        <dbReference type="ARBA" id="ARBA00022679"/>
    </source>
</evidence>
<dbReference type="EC" id="2.1.1.297" evidence="1"/>
<dbReference type="STRING" id="1173061.A0A0J9XHL7"/>
<dbReference type="InterPro" id="IPR004556">
    <property type="entry name" value="HemK-like"/>
</dbReference>
<protein>
    <recommendedName>
        <fullName evidence="1">peptide chain release factor N(5)-glutamine methyltransferase</fullName>
        <ecNumber evidence="1">2.1.1.297</ecNumber>
    </recommendedName>
</protein>
<dbReference type="Proteomes" id="UP000242525">
    <property type="component" value="Unassembled WGS sequence"/>
</dbReference>